<keyword evidence="3" id="KW-1185">Reference proteome</keyword>
<dbReference type="Proteomes" id="UP000741013">
    <property type="component" value="Unassembled WGS sequence"/>
</dbReference>
<protein>
    <submittedName>
        <fullName evidence="2">Uncharacterized protein</fullName>
    </submittedName>
</protein>
<evidence type="ECO:0000313" key="2">
    <source>
        <dbReference type="EMBL" id="MBP2182958.1"/>
    </source>
</evidence>
<dbReference type="EMBL" id="JAGGMS010000001">
    <property type="protein sequence ID" value="MBP2182958.1"/>
    <property type="molecule type" value="Genomic_DNA"/>
</dbReference>
<accession>A0ABS4PU49</accession>
<evidence type="ECO:0000256" key="1">
    <source>
        <dbReference type="SAM" id="Phobius"/>
    </source>
</evidence>
<sequence>MAVPRDPDQHGEEYRFGEMMLAVALGTVSTLCGYVVRRQLGSGYCAMDIATMRTA</sequence>
<feature type="transmembrane region" description="Helical" evidence="1">
    <location>
        <begin position="20"/>
        <end position="37"/>
    </location>
</feature>
<organism evidence="2 3">
    <name type="scientific">Amycolatopsis magusensis</name>
    <dbReference type="NCBI Taxonomy" id="882444"/>
    <lineage>
        <taxon>Bacteria</taxon>
        <taxon>Bacillati</taxon>
        <taxon>Actinomycetota</taxon>
        <taxon>Actinomycetes</taxon>
        <taxon>Pseudonocardiales</taxon>
        <taxon>Pseudonocardiaceae</taxon>
        <taxon>Amycolatopsis</taxon>
    </lineage>
</organism>
<reference evidence="2 3" key="1">
    <citation type="submission" date="2021-03" db="EMBL/GenBank/DDBJ databases">
        <title>Sequencing the genomes of 1000 actinobacteria strains.</title>
        <authorList>
            <person name="Klenk H.-P."/>
        </authorList>
    </citation>
    <scope>NUCLEOTIDE SEQUENCE [LARGE SCALE GENOMIC DNA]</scope>
    <source>
        <strain evidence="2 3">DSM 45510</strain>
    </source>
</reference>
<gene>
    <name evidence="2" type="ORF">JOM49_004484</name>
</gene>
<name>A0ABS4PU49_9PSEU</name>
<keyword evidence="1" id="KW-0812">Transmembrane</keyword>
<dbReference type="RefSeq" id="WP_209666187.1">
    <property type="nucleotide sequence ID" value="NZ_JAGGMS010000001.1"/>
</dbReference>
<proteinExistence type="predicted"/>
<evidence type="ECO:0000313" key="3">
    <source>
        <dbReference type="Proteomes" id="UP000741013"/>
    </source>
</evidence>
<keyword evidence="1" id="KW-1133">Transmembrane helix</keyword>
<comment type="caution">
    <text evidence="2">The sequence shown here is derived from an EMBL/GenBank/DDBJ whole genome shotgun (WGS) entry which is preliminary data.</text>
</comment>
<keyword evidence="1" id="KW-0472">Membrane</keyword>